<keyword evidence="15" id="KW-1185">Reference proteome</keyword>
<evidence type="ECO:0000256" key="3">
    <source>
        <dbReference type="ARBA" id="ARBA00015419"/>
    </source>
</evidence>
<feature type="domain" description="Bacterial surface antigen (D15)" evidence="11">
    <location>
        <begin position="257"/>
        <end position="569"/>
    </location>
</feature>
<dbReference type="InterPro" id="IPR039910">
    <property type="entry name" value="D15-like"/>
</dbReference>
<feature type="domain" description="POTRA" evidence="12">
    <location>
        <begin position="186"/>
        <end position="245"/>
    </location>
</feature>
<dbReference type="InterPro" id="IPR035243">
    <property type="entry name" value="TamA_POTRA_Dom_1"/>
</dbReference>
<evidence type="ECO:0000256" key="6">
    <source>
        <dbReference type="ARBA" id="ARBA00022729"/>
    </source>
</evidence>
<feature type="domain" description="TamA POTRA" evidence="13">
    <location>
        <begin position="26"/>
        <end position="95"/>
    </location>
</feature>
<evidence type="ECO:0000256" key="2">
    <source>
        <dbReference type="ARBA" id="ARBA00010248"/>
    </source>
</evidence>
<keyword evidence="6" id="KW-0732">Signal</keyword>
<evidence type="ECO:0000256" key="10">
    <source>
        <dbReference type="ARBA" id="ARBA00093548"/>
    </source>
</evidence>
<keyword evidence="7" id="KW-0472">Membrane</keyword>
<keyword evidence="5" id="KW-0812">Transmembrane</keyword>
<dbReference type="Pfam" id="PF01103">
    <property type="entry name" value="Omp85"/>
    <property type="match status" value="1"/>
</dbReference>
<proteinExistence type="inferred from homology"/>
<dbReference type="Pfam" id="PF07244">
    <property type="entry name" value="POTRA"/>
    <property type="match status" value="1"/>
</dbReference>
<evidence type="ECO:0000256" key="9">
    <source>
        <dbReference type="ARBA" id="ARBA00033063"/>
    </source>
</evidence>
<evidence type="ECO:0000259" key="11">
    <source>
        <dbReference type="Pfam" id="PF01103"/>
    </source>
</evidence>
<dbReference type="Proteomes" id="UP001241056">
    <property type="component" value="Unassembled WGS sequence"/>
</dbReference>
<evidence type="ECO:0000256" key="4">
    <source>
        <dbReference type="ARBA" id="ARBA00022452"/>
    </source>
</evidence>
<dbReference type="InterPro" id="IPR000184">
    <property type="entry name" value="Bac_surfAg_D15"/>
</dbReference>
<protein>
    <recommendedName>
        <fullName evidence="3">Translocation and assembly module subunit TamA</fullName>
    </recommendedName>
    <alternativeName>
        <fullName evidence="9">Autotransporter assembly factor TamA</fullName>
    </alternativeName>
</protein>
<gene>
    <name evidence="14" type="ORF">QEZ41_08650</name>
</gene>
<comment type="caution">
    <text evidence="14">The sequence shown here is derived from an EMBL/GenBank/DDBJ whole genome shotgun (WGS) entry which is preliminary data.</text>
</comment>
<dbReference type="InterPro" id="IPR010827">
    <property type="entry name" value="BamA/TamA_POTRA"/>
</dbReference>
<name>A0ABT7SQ75_9GAMM</name>
<evidence type="ECO:0000313" key="14">
    <source>
        <dbReference type="EMBL" id="MDM7858342.1"/>
    </source>
</evidence>
<evidence type="ECO:0000256" key="5">
    <source>
        <dbReference type="ARBA" id="ARBA00022692"/>
    </source>
</evidence>
<organism evidence="14 15">
    <name type="scientific">Thiopseudomonas acetoxidans</name>
    <dbReference type="NCBI Taxonomy" id="3041622"/>
    <lineage>
        <taxon>Bacteria</taxon>
        <taxon>Pseudomonadati</taxon>
        <taxon>Pseudomonadota</taxon>
        <taxon>Gammaproteobacteria</taxon>
        <taxon>Pseudomonadales</taxon>
        <taxon>Pseudomonadaceae</taxon>
        <taxon>Thiopseudomonas</taxon>
    </lineage>
</organism>
<dbReference type="PANTHER" id="PTHR12815">
    <property type="entry name" value="SORTING AND ASSEMBLY MACHINERY SAMM50 PROTEIN FAMILY MEMBER"/>
    <property type="match status" value="1"/>
</dbReference>
<dbReference type="EMBL" id="JAUCDY010000010">
    <property type="protein sequence ID" value="MDM7858342.1"/>
    <property type="molecule type" value="Genomic_DNA"/>
</dbReference>
<dbReference type="PANTHER" id="PTHR12815:SF47">
    <property type="entry name" value="TRANSLOCATION AND ASSEMBLY MODULE SUBUNIT TAMA"/>
    <property type="match status" value="1"/>
</dbReference>
<dbReference type="Gene3D" id="3.10.20.310">
    <property type="entry name" value="membrane protein fhac"/>
    <property type="match status" value="3"/>
</dbReference>
<keyword evidence="8" id="KW-0998">Cell outer membrane</keyword>
<dbReference type="Gene3D" id="2.40.160.50">
    <property type="entry name" value="membrane protein fhac: a member of the omp85/tpsb transporter family"/>
    <property type="match status" value="1"/>
</dbReference>
<reference evidence="14 15" key="1">
    <citation type="submission" date="2023-06" db="EMBL/GenBank/DDBJ databases">
        <title>Thiopseudomonas sp. CY1220 draft genome sequence.</title>
        <authorList>
            <person name="Zhao G."/>
            <person name="An M."/>
        </authorList>
    </citation>
    <scope>NUCLEOTIDE SEQUENCE [LARGE SCALE GENOMIC DNA]</scope>
    <source>
        <strain evidence="14 15">CY1220</strain>
    </source>
</reference>
<keyword evidence="4" id="KW-1134">Transmembrane beta strand</keyword>
<evidence type="ECO:0000256" key="1">
    <source>
        <dbReference type="ARBA" id="ARBA00004442"/>
    </source>
</evidence>
<comment type="subunit">
    <text evidence="10">Interacts with TamB to form the translocation and assembly module (TAM).</text>
</comment>
<evidence type="ECO:0000313" key="15">
    <source>
        <dbReference type="Proteomes" id="UP001241056"/>
    </source>
</evidence>
<evidence type="ECO:0000256" key="8">
    <source>
        <dbReference type="ARBA" id="ARBA00023237"/>
    </source>
</evidence>
<comment type="subcellular location">
    <subcellularLocation>
        <location evidence="1">Cell outer membrane</location>
    </subcellularLocation>
</comment>
<dbReference type="Pfam" id="PF17243">
    <property type="entry name" value="POTRA_TamA_1"/>
    <property type="match status" value="1"/>
</dbReference>
<evidence type="ECO:0000259" key="13">
    <source>
        <dbReference type="Pfam" id="PF17243"/>
    </source>
</evidence>
<evidence type="ECO:0000256" key="7">
    <source>
        <dbReference type="ARBA" id="ARBA00023136"/>
    </source>
</evidence>
<evidence type="ECO:0000259" key="12">
    <source>
        <dbReference type="Pfam" id="PF07244"/>
    </source>
</evidence>
<accession>A0ABT7SQ75</accession>
<sequence>MLIRLFVILLLLLWLPCAWSQVRLDIVVKPANKAIKENIQAYIGSLEDYDEEALQRYRSTALSMARQASEALGYYQNSYQVTTVSGNKPKLRIEVALAEPVRLRKVDIQVLGQANQLPVFTELADERLLPGAILHHGAYEDLKSKLQQYALRYGFFMAKFTQQRLDIEPEMGAADISLHFDSGPRYYLGAVEFSEQSWIEPQLLNRLVPFKEGDAYNSAVLARLSQNLQATGYFEQIRVDAVGEPDGPLLVPVRVSLQRVKPRTFGVGAGFSTDIGPRARFNWEQHRINRHGHKLGFETEWSKPQQSVTGWYAIPLEAPLTDQLRFVSGYQREEYVDAQSRRYTYGAQWHKHVGHDWQRVVGLRWDEERYDYGRAQPEKRSQFLLPSLGFSKLKSDSAIDPSVGYRLQADISGAKQDFFADADVLHVSALVRGLITLADKHRFLGRTQVGAIATNNYARIPPSLRFFAGGDQSVRGYDYQSLSPRDEYRNRIGGRYLFAQSVEYQYSLTDTWRIASFVDRGNAVENWTDAMKTGVGVGVRWVSPIGPLRLDWAHALNDDRGWRIHFSMGPEL</sequence>
<dbReference type="RefSeq" id="WP_289411039.1">
    <property type="nucleotide sequence ID" value="NZ_JAUCDY010000010.1"/>
</dbReference>
<comment type="similarity">
    <text evidence="2">Belongs to the TamA family.</text>
</comment>